<dbReference type="EMBL" id="UFSZ01000001">
    <property type="protein sequence ID" value="SUV15127.1"/>
    <property type="molecule type" value="Genomic_DNA"/>
</dbReference>
<evidence type="ECO:0000313" key="4">
    <source>
        <dbReference type="Proteomes" id="UP000255295"/>
    </source>
</evidence>
<proteinExistence type="predicted"/>
<reference evidence="1 3" key="1">
    <citation type="submission" date="2017-03" db="EMBL/GenBank/DDBJ databases">
        <title>The whole genome sequencing and assembly of Lysinibacillus sphaericus DSM 28T strain.</title>
        <authorList>
            <person name="Lee Y.-J."/>
            <person name="Yi H."/>
            <person name="Bahn Y.-S."/>
            <person name="Kim J.F."/>
            <person name="Lee D.-W."/>
        </authorList>
    </citation>
    <scope>NUCLEOTIDE SEQUENCE [LARGE SCALE GENOMIC DNA]</scope>
    <source>
        <strain evidence="1 3">DSM 28</strain>
    </source>
</reference>
<dbReference type="AlphaFoldDB" id="A0A2S0K652"/>
<organism evidence="1 3">
    <name type="scientific">Lysinibacillus sphaericus</name>
    <name type="common">Bacillus sphaericus</name>
    <dbReference type="NCBI Taxonomy" id="1421"/>
    <lineage>
        <taxon>Bacteria</taxon>
        <taxon>Bacillati</taxon>
        <taxon>Bacillota</taxon>
        <taxon>Bacilli</taxon>
        <taxon>Bacillales</taxon>
        <taxon>Bacillaceae</taxon>
        <taxon>Lysinibacillus</taxon>
    </lineage>
</organism>
<gene>
    <name evidence="1" type="ORF">LS41612_22475</name>
    <name evidence="2" type="ORF">NCTC10338_00146</name>
</gene>
<evidence type="ECO:0000313" key="3">
    <source>
        <dbReference type="Proteomes" id="UP000238825"/>
    </source>
</evidence>
<dbReference type="RefSeq" id="WP_051147737.1">
    <property type="nucleotide sequence ID" value="NZ_BJNS01000014.1"/>
</dbReference>
<sequence>MENIVKYWTKGTVLYPGDIKARTHISIETTYNFLNELTKSGYLEKRFELYCSECHKFKGKILKSLTDDLGDTSCDFCHHEFIVFKDTILIYEVSRTN</sequence>
<evidence type="ECO:0000313" key="2">
    <source>
        <dbReference type="EMBL" id="SUV15127.1"/>
    </source>
</evidence>
<dbReference type="EMBL" id="CP019980">
    <property type="protein sequence ID" value="AVK98855.1"/>
    <property type="molecule type" value="Genomic_DNA"/>
</dbReference>
<dbReference type="SUPFAM" id="SSF48695">
    <property type="entry name" value="Multiheme cytochromes"/>
    <property type="match status" value="1"/>
</dbReference>
<dbReference type="InterPro" id="IPR036280">
    <property type="entry name" value="Multihaem_cyt_sf"/>
</dbReference>
<evidence type="ECO:0008006" key="5">
    <source>
        <dbReference type="Google" id="ProtNLM"/>
    </source>
</evidence>
<name>A0A2S0K652_LYSSH</name>
<dbReference type="Proteomes" id="UP000255295">
    <property type="component" value="Unassembled WGS sequence"/>
</dbReference>
<evidence type="ECO:0000313" key="1">
    <source>
        <dbReference type="EMBL" id="AVK98855.1"/>
    </source>
</evidence>
<accession>A0A2S0K652</accession>
<reference evidence="2 4" key="2">
    <citation type="submission" date="2018-06" db="EMBL/GenBank/DDBJ databases">
        <authorList>
            <consortium name="Pathogen Informatics"/>
            <person name="Doyle S."/>
        </authorList>
    </citation>
    <scope>NUCLEOTIDE SEQUENCE [LARGE SCALE GENOMIC DNA]</scope>
    <source>
        <strain evidence="2 4">NCTC10338</strain>
    </source>
</reference>
<dbReference type="GeneID" id="48278975"/>
<dbReference type="Proteomes" id="UP000238825">
    <property type="component" value="Chromosome"/>
</dbReference>
<protein>
    <recommendedName>
        <fullName evidence="5">Transcriptional regulator</fullName>
    </recommendedName>
</protein>